<comment type="caution">
    <text evidence="1">The sequence shown here is derived from an EMBL/GenBank/DDBJ whole genome shotgun (WGS) entry which is preliminary data.</text>
</comment>
<dbReference type="EMBL" id="LNFP01000363">
    <property type="protein sequence ID" value="KUF93697.1"/>
    <property type="molecule type" value="Genomic_DNA"/>
</dbReference>
<organism evidence="1 2">
    <name type="scientific">Phytophthora nicotianae</name>
    <name type="common">Potato buckeye rot agent</name>
    <name type="synonym">Phytophthora parasitica</name>
    <dbReference type="NCBI Taxonomy" id="4792"/>
    <lineage>
        <taxon>Eukaryota</taxon>
        <taxon>Sar</taxon>
        <taxon>Stramenopiles</taxon>
        <taxon>Oomycota</taxon>
        <taxon>Peronosporomycetes</taxon>
        <taxon>Peronosporales</taxon>
        <taxon>Peronosporaceae</taxon>
        <taxon>Phytophthora</taxon>
    </lineage>
</organism>
<evidence type="ECO:0000313" key="2">
    <source>
        <dbReference type="Proteomes" id="UP000054636"/>
    </source>
</evidence>
<sequence length="446" mass="50346">MSDVSLMPSQRSQSKFSPKQIASFFFKPYLTEDGDPTGLQVCKACGKTRKHAPKRVSTKTLRENMESLTKAVEVHVGNEMPDKFGLMLDGWTHGSEHYLAVFGCYETRAGPRYPLLSLAPIVIDATGRFDAESHMAALSAFLPFFGKELSNCIFLVGDNCAVNMRLARLMGVPLVGCASHRLNLAVRTLLDPHEKDLEQVQSLMKRLRTLTQAAKLRLKTPLRPKLRQQTRWGSTYAMLARYFELREFINVNDEELVELMPSPAANRRLKALLNEMSDVESISKKLQSEGLNLLDARDLLDGLLEIKPSFTNYIAPTADIVHSPDFESGVVKVLGGHESDLSRAEKEALRPFRQMTSRSRSPEEDPTKLGFADRILKRRKVQAETSAYVMLSAIPPTSNKVERLFSMARMIMRYERNRLSPLMLEMLLFLKINSSYWDVTTVDAVI</sequence>
<evidence type="ECO:0000313" key="1">
    <source>
        <dbReference type="EMBL" id="KUF93697.1"/>
    </source>
</evidence>
<evidence type="ECO:0008006" key="3">
    <source>
        <dbReference type="Google" id="ProtNLM"/>
    </source>
</evidence>
<dbReference type="AlphaFoldDB" id="A0A0W8DBE9"/>
<reference evidence="1 2" key="1">
    <citation type="submission" date="2015-11" db="EMBL/GenBank/DDBJ databases">
        <title>Genomes and virulence difference between two physiological races of Phytophthora nicotianae.</title>
        <authorList>
            <person name="Liu H."/>
            <person name="Ma X."/>
            <person name="Yu H."/>
            <person name="Fang D."/>
            <person name="Li Y."/>
            <person name="Wang X."/>
            <person name="Wang W."/>
            <person name="Dong Y."/>
            <person name="Xiao B."/>
        </authorList>
    </citation>
    <scope>NUCLEOTIDE SEQUENCE [LARGE SCALE GENOMIC DNA]</scope>
    <source>
        <strain evidence="2">race 1</strain>
    </source>
</reference>
<accession>A0A0W8DBE9</accession>
<name>A0A0W8DBE9_PHYNI</name>
<gene>
    <name evidence="1" type="ORF">AM588_10005729</name>
</gene>
<dbReference type="PANTHER" id="PTHR40866">
    <property type="entry name" value="BED-TYPE DOMAIN-CONTAINING PROTEIN"/>
    <property type="match status" value="1"/>
</dbReference>
<dbReference type="SUPFAM" id="SSF53098">
    <property type="entry name" value="Ribonuclease H-like"/>
    <property type="match status" value="1"/>
</dbReference>
<dbReference type="Proteomes" id="UP000054636">
    <property type="component" value="Unassembled WGS sequence"/>
</dbReference>
<protein>
    <recommendedName>
        <fullName evidence="3">HAT C-terminal dimerisation domain-containing protein</fullName>
    </recommendedName>
</protein>
<dbReference type="InterPro" id="IPR012337">
    <property type="entry name" value="RNaseH-like_sf"/>
</dbReference>
<proteinExistence type="predicted"/>
<dbReference type="PANTHER" id="PTHR40866:SF1">
    <property type="entry name" value="BED-TYPE DOMAIN-CONTAINING PROTEIN"/>
    <property type="match status" value="1"/>
</dbReference>